<evidence type="ECO:0000256" key="20">
    <source>
        <dbReference type="ARBA" id="ARBA00046493"/>
    </source>
</evidence>
<reference evidence="23" key="2">
    <citation type="submission" date="2025-08" db="UniProtKB">
        <authorList>
            <consortium name="Ensembl"/>
        </authorList>
    </citation>
    <scope>IDENTIFICATION</scope>
</reference>
<evidence type="ECO:0000256" key="3">
    <source>
        <dbReference type="ARBA" id="ARBA00022553"/>
    </source>
</evidence>
<feature type="transmembrane region" description="Helical" evidence="22">
    <location>
        <begin position="110"/>
        <end position="140"/>
    </location>
</feature>
<evidence type="ECO:0000256" key="1">
    <source>
        <dbReference type="ARBA" id="ARBA00004477"/>
    </source>
</evidence>
<dbReference type="EC" id="4.4.1.20" evidence="15"/>
<evidence type="ECO:0000256" key="16">
    <source>
        <dbReference type="ARBA" id="ARBA00039419"/>
    </source>
</evidence>
<keyword evidence="11" id="KW-0539">Nucleus</keyword>
<dbReference type="GO" id="GO:0005640">
    <property type="term" value="C:nuclear outer membrane"/>
    <property type="evidence" value="ECO:0007669"/>
    <property type="project" value="UniProtKB-SubCell"/>
</dbReference>
<keyword evidence="7" id="KW-0256">Endoplasmic reticulum</keyword>
<dbReference type="InterPro" id="IPR018295">
    <property type="entry name" value="FLAP/GST2/LTC4S_CS"/>
</dbReference>
<name>A0A8C3HA99_CHRPI</name>
<dbReference type="InterPro" id="IPR050997">
    <property type="entry name" value="MAPEG"/>
</dbReference>
<evidence type="ECO:0000256" key="9">
    <source>
        <dbReference type="ARBA" id="ARBA00023136"/>
    </source>
</evidence>
<proteinExistence type="inferred from homology"/>
<dbReference type="InterPro" id="IPR001446">
    <property type="entry name" value="5_LipOase_AP"/>
</dbReference>
<dbReference type="InterPro" id="IPR001129">
    <property type="entry name" value="Membr-assoc_MAPEG"/>
</dbReference>
<dbReference type="FunFam" id="1.20.120.550:FF:000003">
    <property type="entry name" value="Leukotriene C4 synthase"/>
    <property type="match status" value="1"/>
</dbReference>
<evidence type="ECO:0000256" key="5">
    <source>
        <dbReference type="ARBA" id="ARBA00022692"/>
    </source>
</evidence>
<keyword evidence="5 22" id="KW-0812">Transmembrane</keyword>
<dbReference type="GO" id="GO:0008047">
    <property type="term" value="F:enzyme activator activity"/>
    <property type="evidence" value="ECO:0007669"/>
    <property type="project" value="InterPro"/>
</dbReference>
<evidence type="ECO:0000313" key="24">
    <source>
        <dbReference type="Proteomes" id="UP000694380"/>
    </source>
</evidence>
<evidence type="ECO:0000256" key="17">
    <source>
        <dbReference type="ARBA" id="ARBA00041224"/>
    </source>
</evidence>
<keyword evidence="9 22" id="KW-0472">Membrane</keyword>
<dbReference type="GO" id="GO:0019370">
    <property type="term" value="P:leukotriene biosynthetic process"/>
    <property type="evidence" value="ECO:0007669"/>
    <property type="project" value="UniProtKB-KW"/>
</dbReference>
<dbReference type="SUPFAM" id="SSF161084">
    <property type="entry name" value="MAPEG domain-like"/>
    <property type="match status" value="1"/>
</dbReference>
<organism evidence="23 24">
    <name type="scientific">Chrysemys picta bellii</name>
    <name type="common">Western painted turtle</name>
    <name type="synonym">Emys bellii</name>
    <dbReference type="NCBI Taxonomy" id="8478"/>
    <lineage>
        <taxon>Eukaryota</taxon>
        <taxon>Metazoa</taxon>
        <taxon>Chordata</taxon>
        <taxon>Craniata</taxon>
        <taxon>Vertebrata</taxon>
        <taxon>Euteleostomi</taxon>
        <taxon>Archelosauria</taxon>
        <taxon>Testudinata</taxon>
        <taxon>Testudines</taxon>
        <taxon>Cryptodira</taxon>
        <taxon>Durocryptodira</taxon>
        <taxon>Testudinoidea</taxon>
        <taxon>Emydidae</taxon>
        <taxon>Chrysemys</taxon>
    </lineage>
</organism>
<dbReference type="Gene3D" id="1.20.120.550">
    <property type="entry name" value="Membrane associated eicosanoid/glutathione metabolism-like domain"/>
    <property type="match status" value="1"/>
</dbReference>
<reference evidence="23" key="1">
    <citation type="journal article" date="2015" name="Genome Biol. Evol.">
        <title>Physical Mapping and Refinement of the Painted Turtle Genome (Chrysemys picta) Inform Amniote Genome Evolution and Challenge Turtle-Bird Chromosomal Conservation.</title>
        <authorList>
            <person name="Badenhorst D."/>
            <person name="Hillier L.W."/>
            <person name="Literman R."/>
            <person name="Montiel E.E."/>
            <person name="Radhakrishnan S."/>
            <person name="Shen Y."/>
            <person name="Minx P."/>
            <person name="Janes D.E."/>
            <person name="Warren W.C."/>
            <person name="Edwards S.V."/>
            <person name="Valenzuela N."/>
        </authorList>
    </citation>
    <scope>NUCLEOTIDE SEQUENCE [LARGE SCALE GENOMIC DNA]</scope>
</reference>
<dbReference type="GO" id="GO:0005789">
    <property type="term" value="C:endoplasmic reticulum membrane"/>
    <property type="evidence" value="ECO:0007669"/>
    <property type="project" value="UniProtKB-SubCell"/>
</dbReference>
<dbReference type="PROSITE" id="PS01297">
    <property type="entry name" value="FLAP_GST2_LTC4S"/>
    <property type="match status" value="1"/>
</dbReference>
<dbReference type="PANTHER" id="PTHR10250:SF4">
    <property type="entry name" value="LEUKOTRIENE C4 SYNTHASE"/>
    <property type="match status" value="1"/>
</dbReference>
<comment type="subunit">
    <text evidence="20">Homotrimer. Interacts with ALOX5AP and ALOX5.</text>
</comment>
<comment type="catalytic activity">
    <reaction evidence="12">
        <text>(13S,14S)-epoxy-(4Z,7Z,9E,11E,16Z,19Z)-docosahexaenoate + glutathione = (13R)-S-glutathionyl-(14S)-hydroxy-(4Z,7Z,9E,11E,16Z,19Z)-docosahexaenoate</text>
        <dbReference type="Rhea" id="RHEA:53508"/>
        <dbReference type="ChEBI" id="CHEBI:57925"/>
        <dbReference type="ChEBI" id="CHEBI:131958"/>
        <dbReference type="ChEBI" id="CHEBI:137407"/>
    </reaction>
    <physiologicalReaction direction="left-to-right" evidence="12">
        <dbReference type="Rhea" id="RHEA:53509"/>
    </physiologicalReaction>
</comment>
<dbReference type="GO" id="GO:0004364">
    <property type="term" value="F:glutathione transferase activity"/>
    <property type="evidence" value="ECO:0007669"/>
    <property type="project" value="TreeGrafter"/>
</dbReference>
<keyword evidence="3" id="KW-0597">Phosphoprotein</keyword>
<keyword evidence="6" id="KW-0434">Leukotriene biosynthesis</keyword>
<keyword evidence="24" id="KW-1185">Reference proteome</keyword>
<reference evidence="23" key="3">
    <citation type="submission" date="2025-09" db="UniProtKB">
        <authorList>
            <consortium name="Ensembl"/>
        </authorList>
    </citation>
    <scope>IDENTIFICATION</scope>
</reference>
<comment type="similarity">
    <text evidence="2">Belongs to the MAPEG family.</text>
</comment>
<evidence type="ECO:0000256" key="10">
    <source>
        <dbReference type="ARBA" id="ARBA00023239"/>
    </source>
</evidence>
<feature type="transmembrane region" description="Helical" evidence="22">
    <location>
        <begin position="161"/>
        <end position="182"/>
    </location>
</feature>
<dbReference type="Ensembl" id="ENSCPBT00000015109.1">
    <property type="protein sequence ID" value="ENSCPBP00000012702.1"/>
    <property type="gene ID" value="ENSCPBG00000009566.1"/>
</dbReference>
<evidence type="ECO:0000256" key="12">
    <source>
        <dbReference type="ARBA" id="ARBA00036460"/>
    </source>
</evidence>
<keyword evidence="10" id="KW-0456">Lyase</keyword>
<evidence type="ECO:0000256" key="2">
    <source>
        <dbReference type="ARBA" id="ARBA00010459"/>
    </source>
</evidence>
<accession>A0A8C3HA99</accession>
<evidence type="ECO:0000256" key="19">
    <source>
        <dbReference type="ARBA" id="ARBA00045217"/>
    </source>
</evidence>
<keyword evidence="8 22" id="KW-1133">Transmembrane helix</keyword>
<dbReference type="PRINTS" id="PR00488">
    <property type="entry name" value="5LPOXGNASEAP"/>
</dbReference>
<evidence type="ECO:0000256" key="4">
    <source>
        <dbReference type="ARBA" id="ARBA00022679"/>
    </source>
</evidence>
<comment type="catalytic activity">
    <reaction evidence="21">
        <text>leukotriene C4 = leukotriene A4 + glutathione</text>
        <dbReference type="Rhea" id="RHEA:17617"/>
        <dbReference type="ChEBI" id="CHEBI:57463"/>
        <dbReference type="ChEBI" id="CHEBI:57925"/>
        <dbReference type="ChEBI" id="CHEBI:57973"/>
        <dbReference type="EC" id="4.4.1.20"/>
    </reaction>
    <physiologicalReaction direction="right-to-left" evidence="21">
        <dbReference type="Rhea" id="RHEA:17619"/>
    </physiologicalReaction>
</comment>
<keyword evidence="4" id="KW-0808">Transferase</keyword>
<evidence type="ECO:0000256" key="13">
    <source>
        <dbReference type="ARBA" id="ARBA00037823"/>
    </source>
</evidence>
<gene>
    <name evidence="23" type="primary">LOC101945657</name>
</gene>
<dbReference type="GO" id="GO:0004602">
    <property type="term" value="F:glutathione peroxidase activity"/>
    <property type="evidence" value="ECO:0007669"/>
    <property type="project" value="TreeGrafter"/>
</dbReference>
<dbReference type="AlphaFoldDB" id="A0A8C3HA99"/>
<sequence length="203" mass="22636">MLSLGWHYVVLPENTGSAGIWPAPPTVPLSAVRRHFTSGAIWGCSCPCPPSSFPKAQLLHCRLTASSFNGAYFALQVIYARRKYKVSPPDTAGPPEFERVFRAQANCSEYFPIFVSVLWVAGIFFQQGVAAVCGLLYLYARYQYFQGYTLSAHGRLGPMYFSAKVLWILIGLSVAGLLVHFLSLNSFVGRMEIPSKLQLLFRW</sequence>
<evidence type="ECO:0000256" key="6">
    <source>
        <dbReference type="ARBA" id="ARBA00022751"/>
    </source>
</evidence>
<evidence type="ECO:0000256" key="11">
    <source>
        <dbReference type="ARBA" id="ARBA00023242"/>
    </source>
</evidence>
<comment type="subcellular location">
    <subcellularLocation>
        <location evidence="1">Endoplasmic reticulum membrane</location>
        <topology evidence="1">Multi-pass membrane protein</topology>
    </subcellularLocation>
    <subcellularLocation>
        <location evidence="13">Nucleus outer membrane</location>
        <topology evidence="13">Multi-pass membrane protein</topology>
    </subcellularLocation>
</comment>
<comment type="function">
    <text evidence="19">Catalyzes the conjugation of leukotriene A4 with reduced glutathione (GSH) to form leukotriene C4 with high specificity. Can also catalyze the transfer of a glutathionyl group from glutathione (GSH) to 13(S),14(S)-epoxy-docosahexaenoic acid to form maresin conjugate in tissue regeneration 1 (MCTR1), a bioactive lipid mediator that possess potent anti-inflammatory and proresolving actions.</text>
</comment>
<evidence type="ECO:0000256" key="7">
    <source>
        <dbReference type="ARBA" id="ARBA00022824"/>
    </source>
</evidence>
<evidence type="ECO:0000256" key="14">
    <source>
        <dbReference type="ARBA" id="ARBA00037884"/>
    </source>
</evidence>
<evidence type="ECO:0000256" key="22">
    <source>
        <dbReference type="SAM" id="Phobius"/>
    </source>
</evidence>
<evidence type="ECO:0000256" key="21">
    <source>
        <dbReference type="ARBA" id="ARBA00049298"/>
    </source>
</evidence>
<evidence type="ECO:0000256" key="18">
    <source>
        <dbReference type="ARBA" id="ARBA00041943"/>
    </source>
</evidence>
<dbReference type="GO" id="GO:0004464">
    <property type="term" value="F:leukotriene-C4 synthase activity"/>
    <property type="evidence" value="ECO:0007669"/>
    <property type="project" value="UniProtKB-EC"/>
</dbReference>
<comment type="pathway">
    <text evidence="14">Lipid metabolism; leukotriene C4 biosynthesis.</text>
</comment>
<dbReference type="Proteomes" id="UP000694380">
    <property type="component" value="Chromosome 8"/>
</dbReference>
<evidence type="ECO:0000256" key="15">
    <source>
        <dbReference type="ARBA" id="ARBA00039056"/>
    </source>
</evidence>
<dbReference type="PANTHER" id="PTHR10250">
    <property type="entry name" value="MICROSOMAL GLUTATHIONE S-TRANSFERASE"/>
    <property type="match status" value="1"/>
</dbReference>
<dbReference type="InterPro" id="IPR023352">
    <property type="entry name" value="MAPEG-like_dom_sf"/>
</dbReference>
<evidence type="ECO:0000313" key="23">
    <source>
        <dbReference type="Ensembl" id="ENSCPBP00000012702.1"/>
    </source>
</evidence>
<evidence type="ECO:0000256" key="8">
    <source>
        <dbReference type="ARBA" id="ARBA00022989"/>
    </source>
</evidence>
<protein>
    <recommendedName>
        <fullName evidence="16">Leukotriene C4 synthase</fullName>
        <ecNumber evidence="15">4.4.1.20</ecNumber>
    </recommendedName>
    <alternativeName>
        <fullName evidence="18">Glutathione S-transferase LTC4</fullName>
    </alternativeName>
    <alternativeName>
        <fullName evidence="17">Leukotriene-C(4) synthase</fullName>
    </alternativeName>
</protein>
<dbReference type="GeneTree" id="ENSGT00940000160738"/>
<dbReference type="Pfam" id="PF01124">
    <property type="entry name" value="MAPEG"/>
    <property type="match status" value="1"/>
</dbReference>